<gene>
    <name evidence="15" type="ORF">CLG96_06920</name>
</gene>
<evidence type="ECO:0000256" key="1">
    <source>
        <dbReference type="ARBA" id="ARBA00000085"/>
    </source>
</evidence>
<dbReference type="Proteomes" id="UP000244162">
    <property type="component" value="Unassembled WGS sequence"/>
</dbReference>
<keyword evidence="4" id="KW-0597">Phosphoprotein</keyword>
<evidence type="ECO:0000313" key="16">
    <source>
        <dbReference type="Proteomes" id="UP000244162"/>
    </source>
</evidence>
<evidence type="ECO:0000256" key="9">
    <source>
        <dbReference type="ARBA" id="ARBA00022840"/>
    </source>
</evidence>
<accession>A0A2T5G001</accession>
<comment type="catalytic activity">
    <reaction evidence="1">
        <text>ATP + protein L-histidine = ADP + protein N-phospho-L-histidine.</text>
        <dbReference type="EC" id="2.7.13.3"/>
    </reaction>
</comment>
<dbReference type="SMART" id="SM00387">
    <property type="entry name" value="HATPase_c"/>
    <property type="match status" value="1"/>
</dbReference>
<keyword evidence="10 13" id="KW-1133">Transmembrane helix</keyword>
<dbReference type="Gene3D" id="3.30.450.20">
    <property type="entry name" value="PAS domain"/>
    <property type="match status" value="1"/>
</dbReference>
<dbReference type="PROSITE" id="PS50109">
    <property type="entry name" value="HIS_KIN"/>
    <property type="match status" value="1"/>
</dbReference>
<dbReference type="Pfam" id="PF07568">
    <property type="entry name" value="HisKA_2"/>
    <property type="match status" value="1"/>
</dbReference>
<evidence type="ECO:0000256" key="4">
    <source>
        <dbReference type="ARBA" id="ARBA00022553"/>
    </source>
</evidence>
<dbReference type="Pfam" id="PF13581">
    <property type="entry name" value="HATPase_c_2"/>
    <property type="match status" value="1"/>
</dbReference>
<evidence type="ECO:0000256" key="12">
    <source>
        <dbReference type="ARBA" id="ARBA00023136"/>
    </source>
</evidence>
<dbReference type="InterPro" id="IPR003594">
    <property type="entry name" value="HATPase_dom"/>
</dbReference>
<name>A0A2T5G001_9SPHN</name>
<dbReference type="RefSeq" id="WP_107967129.1">
    <property type="nucleotide sequence ID" value="NZ_NWBU01000005.1"/>
</dbReference>
<dbReference type="GO" id="GO:0004673">
    <property type="term" value="F:protein histidine kinase activity"/>
    <property type="evidence" value="ECO:0007669"/>
    <property type="project" value="UniProtKB-EC"/>
</dbReference>
<comment type="subcellular location">
    <subcellularLocation>
        <location evidence="2">Membrane</location>
        <topology evidence="2">Multi-pass membrane protein</topology>
    </subcellularLocation>
</comment>
<keyword evidence="9" id="KW-0067">ATP-binding</keyword>
<dbReference type="Pfam" id="PF13493">
    <property type="entry name" value="DUF4118"/>
    <property type="match status" value="1"/>
</dbReference>
<keyword evidence="6 13" id="KW-0812">Transmembrane</keyword>
<dbReference type="GO" id="GO:0000160">
    <property type="term" value="P:phosphorelay signal transduction system"/>
    <property type="evidence" value="ECO:0007669"/>
    <property type="project" value="UniProtKB-KW"/>
</dbReference>
<feature type="transmembrane region" description="Helical" evidence="13">
    <location>
        <begin position="71"/>
        <end position="89"/>
    </location>
</feature>
<dbReference type="OrthoDB" id="7991996at2"/>
<evidence type="ECO:0000256" key="5">
    <source>
        <dbReference type="ARBA" id="ARBA00022679"/>
    </source>
</evidence>
<feature type="transmembrane region" description="Helical" evidence="13">
    <location>
        <begin position="101"/>
        <end position="119"/>
    </location>
</feature>
<keyword evidence="12 13" id="KW-0472">Membrane</keyword>
<evidence type="ECO:0000256" key="8">
    <source>
        <dbReference type="ARBA" id="ARBA00022777"/>
    </source>
</evidence>
<keyword evidence="8 15" id="KW-0418">Kinase</keyword>
<evidence type="ECO:0000256" key="6">
    <source>
        <dbReference type="ARBA" id="ARBA00022692"/>
    </source>
</evidence>
<dbReference type="GO" id="GO:0016020">
    <property type="term" value="C:membrane"/>
    <property type="evidence" value="ECO:0007669"/>
    <property type="project" value="UniProtKB-SubCell"/>
</dbReference>
<keyword evidence="5" id="KW-0808">Transferase</keyword>
<evidence type="ECO:0000313" key="15">
    <source>
        <dbReference type="EMBL" id="PTQ12265.1"/>
    </source>
</evidence>
<dbReference type="PANTHER" id="PTHR41523:SF8">
    <property type="entry name" value="ETHYLENE RESPONSE SENSOR PROTEIN"/>
    <property type="match status" value="1"/>
</dbReference>
<evidence type="ECO:0000256" key="11">
    <source>
        <dbReference type="ARBA" id="ARBA00023012"/>
    </source>
</evidence>
<comment type="caution">
    <text evidence="15">The sequence shown here is derived from an EMBL/GenBank/DDBJ whole genome shotgun (WGS) entry which is preliminary data.</text>
</comment>
<dbReference type="AlphaFoldDB" id="A0A2T5G001"/>
<reference evidence="15 16" key="1">
    <citation type="submission" date="2017-09" db="EMBL/GenBank/DDBJ databases">
        <title>Sphingomonas panjinensis sp.nov., isolated from oil-contaminated soil.</title>
        <authorList>
            <person name="Wang L."/>
            <person name="Chen L."/>
        </authorList>
    </citation>
    <scope>NUCLEOTIDE SEQUENCE [LARGE SCALE GENOMIC DNA]</scope>
    <source>
        <strain evidence="15 16">FW-11</strain>
    </source>
</reference>
<evidence type="ECO:0000256" key="3">
    <source>
        <dbReference type="ARBA" id="ARBA00012438"/>
    </source>
</evidence>
<evidence type="ECO:0000256" key="10">
    <source>
        <dbReference type="ARBA" id="ARBA00022989"/>
    </source>
</evidence>
<protein>
    <recommendedName>
        <fullName evidence="3">histidine kinase</fullName>
        <ecNumber evidence="3">2.7.13.3</ecNumber>
    </recommendedName>
</protein>
<keyword evidence="7" id="KW-0547">Nucleotide-binding</keyword>
<keyword evidence="11" id="KW-0902">Two-component regulatory system</keyword>
<keyword evidence="16" id="KW-1185">Reference proteome</keyword>
<evidence type="ECO:0000259" key="14">
    <source>
        <dbReference type="PROSITE" id="PS50109"/>
    </source>
</evidence>
<feature type="domain" description="Histidine kinase" evidence="14">
    <location>
        <begin position="145"/>
        <end position="334"/>
    </location>
</feature>
<dbReference type="SUPFAM" id="SSF55874">
    <property type="entry name" value="ATPase domain of HSP90 chaperone/DNA topoisomerase II/histidine kinase"/>
    <property type="match status" value="1"/>
</dbReference>
<dbReference type="InterPro" id="IPR036890">
    <property type="entry name" value="HATPase_C_sf"/>
</dbReference>
<evidence type="ECO:0000256" key="2">
    <source>
        <dbReference type="ARBA" id="ARBA00004141"/>
    </source>
</evidence>
<organism evidence="15 16">
    <name type="scientific">Sphingomonas oleivorans</name>
    <dbReference type="NCBI Taxonomy" id="1735121"/>
    <lineage>
        <taxon>Bacteria</taxon>
        <taxon>Pseudomonadati</taxon>
        <taxon>Pseudomonadota</taxon>
        <taxon>Alphaproteobacteria</taxon>
        <taxon>Sphingomonadales</taxon>
        <taxon>Sphingomonadaceae</taxon>
        <taxon>Sphingomonas</taxon>
    </lineage>
</organism>
<feature type="transmembrane region" description="Helical" evidence="13">
    <location>
        <begin position="46"/>
        <end position="64"/>
    </location>
</feature>
<evidence type="ECO:0000256" key="13">
    <source>
        <dbReference type="SAM" id="Phobius"/>
    </source>
</evidence>
<dbReference type="EC" id="2.7.13.3" evidence="3"/>
<sequence>MNGLDQGFLERLPFAANRRPLAYAVAVAISILCLALRYAIDGLIPPGYPYLTFFPAVILTAFLFGRGPGFVAALTCGFGAWLFFIPPVGTLNLDLGTALPLIFYVLVVAIDILLVHWMQRAYLRLLDERRHSARLAERTSLLFRELQHRVSNNLQVVAALLSLQKRDVADPQARAALEEAARRLALIGKIHRQLHDPNGSQIGIGPFLRQLGADLIDASGKPGIICSVEAEEAIALDPDAAVPVALIVAESMANAIEHGFADREDGHIAVRLQRHQSQVELVISDNGAGLPENFDIAGNNSLGLRIATMLARQLGGRFELFDDRGAVARLVLPV</sequence>
<evidence type="ECO:0000256" key="7">
    <source>
        <dbReference type="ARBA" id="ARBA00022741"/>
    </source>
</evidence>
<dbReference type="InterPro" id="IPR025201">
    <property type="entry name" value="KdpD_TM"/>
</dbReference>
<dbReference type="GO" id="GO:0005524">
    <property type="term" value="F:ATP binding"/>
    <property type="evidence" value="ECO:0007669"/>
    <property type="project" value="UniProtKB-KW"/>
</dbReference>
<dbReference type="Gene3D" id="1.20.120.620">
    <property type="entry name" value="Backbone structure of the membrane domain of e. Coli histidine kinase receptor kdpd"/>
    <property type="match status" value="1"/>
</dbReference>
<feature type="transmembrane region" description="Helical" evidence="13">
    <location>
        <begin position="21"/>
        <end position="40"/>
    </location>
</feature>
<dbReference type="EMBL" id="NWBU01000005">
    <property type="protein sequence ID" value="PTQ12265.1"/>
    <property type="molecule type" value="Genomic_DNA"/>
</dbReference>
<dbReference type="Gene3D" id="3.30.565.10">
    <property type="entry name" value="Histidine kinase-like ATPase, C-terminal domain"/>
    <property type="match status" value="1"/>
</dbReference>
<proteinExistence type="predicted"/>
<dbReference type="PANTHER" id="PTHR41523">
    <property type="entry name" value="TWO-COMPONENT SYSTEM SENSOR PROTEIN"/>
    <property type="match status" value="1"/>
</dbReference>
<dbReference type="InterPro" id="IPR005467">
    <property type="entry name" value="His_kinase_dom"/>
</dbReference>
<dbReference type="InterPro" id="IPR011495">
    <property type="entry name" value="Sig_transdc_His_kin_sub2_dim/P"/>
</dbReference>
<dbReference type="InterPro" id="IPR038318">
    <property type="entry name" value="KdpD_sf"/>
</dbReference>